<evidence type="ECO:0000256" key="11">
    <source>
        <dbReference type="ARBA" id="ARBA00023004"/>
    </source>
</evidence>
<dbReference type="PROSITE" id="PS00086">
    <property type="entry name" value="CYTOCHROME_P450"/>
    <property type="match status" value="1"/>
</dbReference>
<gene>
    <name evidence="16" type="ORF">BINO364_LOCUS1303</name>
</gene>
<keyword evidence="13" id="KW-0472">Membrane</keyword>
<feature type="binding site" description="axial binding residue" evidence="14">
    <location>
        <position position="316"/>
    </location>
    <ligand>
        <name>heme</name>
        <dbReference type="ChEBI" id="CHEBI:30413"/>
    </ligand>
    <ligandPart>
        <name>Fe</name>
        <dbReference type="ChEBI" id="CHEBI:18248"/>
    </ligandPart>
</feature>
<dbReference type="InterPro" id="IPR001128">
    <property type="entry name" value="Cyt_P450"/>
</dbReference>
<comment type="similarity">
    <text evidence="5 15">Belongs to the cytochrome P450 family.</text>
</comment>
<keyword evidence="17" id="KW-1185">Reference proteome</keyword>
<protein>
    <recommendedName>
        <fullName evidence="18">Cytochrome P450</fullName>
    </recommendedName>
</protein>
<comment type="subcellular location">
    <subcellularLocation>
        <location evidence="4">Endoplasmic reticulum membrane</location>
        <topology evidence="4">Peripheral membrane protein</topology>
    </subcellularLocation>
    <subcellularLocation>
        <location evidence="3">Microsome membrane</location>
        <topology evidence="3">Peripheral membrane protein</topology>
    </subcellularLocation>
</comment>
<dbReference type="OrthoDB" id="1470350at2759"/>
<keyword evidence="7 14" id="KW-0479">Metal-binding</keyword>
<evidence type="ECO:0000256" key="9">
    <source>
        <dbReference type="ARBA" id="ARBA00022848"/>
    </source>
</evidence>
<evidence type="ECO:0000256" key="10">
    <source>
        <dbReference type="ARBA" id="ARBA00023002"/>
    </source>
</evidence>
<dbReference type="GO" id="GO:0020037">
    <property type="term" value="F:heme binding"/>
    <property type="evidence" value="ECO:0007669"/>
    <property type="project" value="InterPro"/>
</dbReference>
<sequence>MLTKAFHFNILKKFTKSFIVEAEKLVKLIDEEVGKEQTDVLKMLSNTTLRILCDTAMGFSDLDNMQSSLDLYMDGLRVLGQCLSKRFAKVWLHYKPIYECTNIAREENQAISKLHNFTNTVIRNRRRDFQENLKKNDTEGNYENNEKFAMLDLLLQNEKDGLIDNDGIREEVDTFTFAGHETTAVAMTFMMMALANEPEIQDKIYAEMQQIFGDSDRSPTSQDLSDMKYLECCIKESIRLYPSAPLIMRHLTKDTVLSGYTIPAKSSCCICIYDIHRRADLFPEPERFIPERFLPENSKTRHPFSYIPFSAGHRNCIGQKYALLELKVVISRIIRKFRLEPVTKPSDVIYITNMVLCSKSPVYVKFCSRK</sequence>
<dbReference type="Pfam" id="PF00067">
    <property type="entry name" value="p450"/>
    <property type="match status" value="1"/>
</dbReference>
<evidence type="ECO:0000256" key="13">
    <source>
        <dbReference type="ARBA" id="ARBA00023136"/>
    </source>
</evidence>
<keyword evidence="8" id="KW-0256">Endoplasmic reticulum</keyword>
<keyword evidence="9" id="KW-0492">Microsome</keyword>
<dbReference type="PRINTS" id="PR00463">
    <property type="entry name" value="EP450I"/>
</dbReference>
<comment type="cofactor">
    <cofactor evidence="1 14">
        <name>heme</name>
        <dbReference type="ChEBI" id="CHEBI:30413"/>
    </cofactor>
</comment>
<dbReference type="CDD" id="cd20628">
    <property type="entry name" value="CYP4"/>
    <property type="match status" value="1"/>
</dbReference>
<evidence type="ECO:0000256" key="2">
    <source>
        <dbReference type="ARBA" id="ARBA00003690"/>
    </source>
</evidence>
<keyword evidence="6 14" id="KW-0349">Heme</keyword>
<dbReference type="SUPFAM" id="SSF48264">
    <property type="entry name" value="Cytochrome P450"/>
    <property type="match status" value="1"/>
</dbReference>
<feature type="non-terminal residue" evidence="16">
    <location>
        <position position="370"/>
    </location>
</feature>
<dbReference type="InterPro" id="IPR017972">
    <property type="entry name" value="Cyt_P450_CS"/>
</dbReference>
<evidence type="ECO:0000256" key="8">
    <source>
        <dbReference type="ARBA" id="ARBA00022824"/>
    </source>
</evidence>
<evidence type="ECO:0000313" key="16">
    <source>
        <dbReference type="EMBL" id="CAH0714228.1"/>
    </source>
</evidence>
<evidence type="ECO:0000256" key="6">
    <source>
        <dbReference type="ARBA" id="ARBA00022617"/>
    </source>
</evidence>
<evidence type="ECO:0000256" key="3">
    <source>
        <dbReference type="ARBA" id="ARBA00004174"/>
    </source>
</evidence>
<dbReference type="PRINTS" id="PR00385">
    <property type="entry name" value="P450"/>
</dbReference>
<dbReference type="InterPro" id="IPR050196">
    <property type="entry name" value="Cytochrome_P450_Monoox"/>
</dbReference>
<dbReference type="Gene3D" id="1.10.630.10">
    <property type="entry name" value="Cytochrome P450"/>
    <property type="match status" value="1"/>
</dbReference>
<evidence type="ECO:0000256" key="12">
    <source>
        <dbReference type="ARBA" id="ARBA00023033"/>
    </source>
</evidence>
<keyword evidence="10 15" id="KW-0560">Oxidoreductase</keyword>
<evidence type="ECO:0000256" key="15">
    <source>
        <dbReference type="RuleBase" id="RU000461"/>
    </source>
</evidence>
<keyword evidence="11 14" id="KW-0408">Iron</keyword>
<evidence type="ECO:0000256" key="5">
    <source>
        <dbReference type="ARBA" id="ARBA00010617"/>
    </source>
</evidence>
<evidence type="ECO:0000256" key="7">
    <source>
        <dbReference type="ARBA" id="ARBA00022723"/>
    </source>
</evidence>
<evidence type="ECO:0000313" key="17">
    <source>
        <dbReference type="Proteomes" id="UP000838878"/>
    </source>
</evidence>
<dbReference type="GO" id="GO:0004497">
    <property type="term" value="F:monooxygenase activity"/>
    <property type="evidence" value="ECO:0007669"/>
    <property type="project" value="UniProtKB-KW"/>
</dbReference>
<evidence type="ECO:0000256" key="1">
    <source>
        <dbReference type="ARBA" id="ARBA00001971"/>
    </source>
</evidence>
<dbReference type="GO" id="GO:0005789">
    <property type="term" value="C:endoplasmic reticulum membrane"/>
    <property type="evidence" value="ECO:0007669"/>
    <property type="project" value="UniProtKB-SubCell"/>
</dbReference>
<name>A0A8J9U5G4_9NEOP</name>
<reference evidence="16" key="1">
    <citation type="submission" date="2021-12" db="EMBL/GenBank/DDBJ databases">
        <authorList>
            <person name="Martin H S."/>
        </authorList>
    </citation>
    <scope>NUCLEOTIDE SEQUENCE</scope>
</reference>
<dbReference type="EMBL" id="OV170221">
    <property type="protein sequence ID" value="CAH0714228.1"/>
    <property type="molecule type" value="Genomic_DNA"/>
</dbReference>
<dbReference type="AlphaFoldDB" id="A0A8J9U5G4"/>
<accession>A0A8J9U5G4</accession>
<evidence type="ECO:0008006" key="18">
    <source>
        <dbReference type="Google" id="ProtNLM"/>
    </source>
</evidence>
<dbReference type="PANTHER" id="PTHR24291">
    <property type="entry name" value="CYTOCHROME P450 FAMILY 4"/>
    <property type="match status" value="1"/>
</dbReference>
<dbReference type="InterPro" id="IPR036396">
    <property type="entry name" value="Cyt_P450_sf"/>
</dbReference>
<organism evidence="16 17">
    <name type="scientific">Brenthis ino</name>
    <name type="common">lesser marbled fritillary</name>
    <dbReference type="NCBI Taxonomy" id="405034"/>
    <lineage>
        <taxon>Eukaryota</taxon>
        <taxon>Metazoa</taxon>
        <taxon>Ecdysozoa</taxon>
        <taxon>Arthropoda</taxon>
        <taxon>Hexapoda</taxon>
        <taxon>Insecta</taxon>
        <taxon>Pterygota</taxon>
        <taxon>Neoptera</taxon>
        <taxon>Endopterygota</taxon>
        <taxon>Lepidoptera</taxon>
        <taxon>Glossata</taxon>
        <taxon>Ditrysia</taxon>
        <taxon>Papilionoidea</taxon>
        <taxon>Nymphalidae</taxon>
        <taxon>Heliconiinae</taxon>
        <taxon>Argynnini</taxon>
        <taxon>Brenthis</taxon>
    </lineage>
</organism>
<proteinExistence type="inferred from homology"/>
<comment type="function">
    <text evidence="2">May be involved in the metabolism of insect hormones and in the breakdown of synthetic insecticides.</text>
</comment>
<dbReference type="InterPro" id="IPR002401">
    <property type="entry name" value="Cyt_P450_E_grp-I"/>
</dbReference>
<dbReference type="GO" id="GO:0005506">
    <property type="term" value="F:iron ion binding"/>
    <property type="evidence" value="ECO:0007669"/>
    <property type="project" value="InterPro"/>
</dbReference>
<dbReference type="GO" id="GO:0016705">
    <property type="term" value="F:oxidoreductase activity, acting on paired donors, with incorporation or reduction of molecular oxygen"/>
    <property type="evidence" value="ECO:0007669"/>
    <property type="project" value="InterPro"/>
</dbReference>
<evidence type="ECO:0000256" key="14">
    <source>
        <dbReference type="PIRSR" id="PIRSR602401-1"/>
    </source>
</evidence>
<dbReference type="Proteomes" id="UP000838878">
    <property type="component" value="Chromosome 1"/>
</dbReference>
<dbReference type="PANTHER" id="PTHR24291:SF189">
    <property type="entry name" value="CYTOCHROME P450 4C3-RELATED"/>
    <property type="match status" value="1"/>
</dbReference>
<keyword evidence="12 15" id="KW-0503">Monooxygenase</keyword>
<evidence type="ECO:0000256" key="4">
    <source>
        <dbReference type="ARBA" id="ARBA00004406"/>
    </source>
</evidence>